<dbReference type="InterPro" id="IPR006860">
    <property type="entry name" value="FecR"/>
</dbReference>
<dbReference type="Gene3D" id="3.55.50.30">
    <property type="match status" value="1"/>
</dbReference>
<keyword evidence="1" id="KW-0472">Membrane</keyword>
<dbReference type="OrthoDB" id="923517at2"/>
<name>A0A1M6YVF6_9BACT</name>
<dbReference type="PIRSF" id="PIRSF018266">
    <property type="entry name" value="FecR"/>
    <property type="match status" value="1"/>
</dbReference>
<keyword evidence="4" id="KW-1185">Reference proteome</keyword>
<keyword evidence="1" id="KW-1133">Transmembrane helix</keyword>
<dbReference type="Proteomes" id="UP000184420">
    <property type="component" value="Unassembled WGS sequence"/>
</dbReference>
<sequence>MDLTGKAPGVVMSELYQQYNKQDFLDDDSFVRFVRGEKIDVWEQYVQGAPANLHAFHAARTELQLLLTARRILPSAAVEAEVWEQIQTNITHVAHRSHLRVIRKRWMVAAAAAAVLIVGIAAYYKMADKKVSTDYGKLASVLLPDSSRVLLNANSTISYKKNWKAGQPREIWLKGEAYFEVRHLKQDALPVKASERFIVHTKHLDVEVLGTVFNVKERRGITEVGLRSGAVQLKAQQGTQQLLLQPGEVASYSETTQTLQRTTEQVNTVSAWKNKELVMDNMTVQEITELLEDTYGYQSAIADSTILSRRIQGVITVKNEDDIIFILSGILKMNIEKKNHMLIFKQRN</sequence>
<dbReference type="GO" id="GO:0016989">
    <property type="term" value="F:sigma factor antagonist activity"/>
    <property type="evidence" value="ECO:0007669"/>
    <property type="project" value="TreeGrafter"/>
</dbReference>
<dbReference type="STRING" id="1419482.SAMN05444266_102506"/>
<dbReference type="EMBL" id="FRBL01000002">
    <property type="protein sequence ID" value="SHL22228.1"/>
    <property type="molecule type" value="Genomic_DNA"/>
</dbReference>
<dbReference type="PANTHER" id="PTHR30273">
    <property type="entry name" value="PERIPLASMIC SIGNAL SENSOR AND SIGMA FACTOR ACTIVATOR FECR-RELATED"/>
    <property type="match status" value="1"/>
</dbReference>
<dbReference type="InterPro" id="IPR012373">
    <property type="entry name" value="Ferrdict_sens_TM"/>
</dbReference>
<proteinExistence type="predicted"/>
<dbReference type="AlphaFoldDB" id="A0A1M6YVF6"/>
<feature type="domain" description="FecR protein" evidence="2">
    <location>
        <begin position="130"/>
        <end position="232"/>
    </location>
</feature>
<evidence type="ECO:0000313" key="4">
    <source>
        <dbReference type="Proteomes" id="UP000184420"/>
    </source>
</evidence>
<reference evidence="3 4" key="1">
    <citation type="submission" date="2016-11" db="EMBL/GenBank/DDBJ databases">
        <authorList>
            <person name="Jaros S."/>
            <person name="Januszkiewicz K."/>
            <person name="Wedrychowicz H."/>
        </authorList>
    </citation>
    <scope>NUCLEOTIDE SEQUENCE [LARGE SCALE GENOMIC DNA]</scope>
    <source>
        <strain evidence="3 4">DSM 27406</strain>
    </source>
</reference>
<protein>
    <submittedName>
        <fullName evidence="3">FecR family protein</fullName>
    </submittedName>
</protein>
<accession>A0A1M6YVF6</accession>
<organism evidence="3 4">
    <name type="scientific">Chitinophaga jiangningensis</name>
    <dbReference type="NCBI Taxonomy" id="1419482"/>
    <lineage>
        <taxon>Bacteria</taxon>
        <taxon>Pseudomonadati</taxon>
        <taxon>Bacteroidota</taxon>
        <taxon>Chitinophagia</taxon>
        <taxon>Chitinophagales</taxon>
        <taxon>Chitinophagaceae</taxon>
        <taxon>Chitinophaga</taxon>
    </lineage>
</organism>
<evidence type="ECO:0000313" key="3">
    <source>
        <dbReference type="EMBL" id="SHL22228.1"/>
    </source>
</evidence>
<keyword evidence="1" id="KW-0812">Transmembrane</keyword>
<dbReference type="Pfam" id="PF04773">
    <property type="entry name" value="FecR"/>
    <property type="match status" value="1"/>
</dbReference>
<gene>
    <name evidence="3" type="ORF">SAMN05444266_102506</name>
</gene>
<dbReference type="PANTHER" id="PTHR30273:SF2">
    <property type="entry name" value="PROTEIN FECR"/>
    <property type="match status" value="1"/>
</dbReference>
<dbReference type="Gene3D" id="2.60.120.1440">
    <property type="match status" value="1"/>
</dbReference>
<feature type="transmembrane region" description="Helical" evidence="1">
    <location>
        <begin position="106"/>
        <end position="124"/>
    </location>
</feature>
<evidence type="ECO:0000259" key="2">
    <source>
        <dbReference type="Pfam" id="PF04773"/>
    </source>
</evidence>
<evidence type="ECO:0000256" key="1">
    <source>
        <dbReference type="SAM" id="Phobius"/>
    </source>
</evidence>